<name>A0ABR8CCI0_9CYAN</name>
<organism evidence="3 4">
    <name type="scientific">Phormidium tenue FACHB-1050</name>
    <dbReference type="NCBI Taxonomy" id="2692857"/>
    <lineage>
        <taxon>Bacteria</taxon>
        <taxon>Bacillati</taxon>
        <taxon>Cyanobacteriota</taxon>
        <taxon>Cyanophyceae</taxon>
        <taxon>Oscillatoriophycideae</taxon>
        <taxon>Oscillatoriales</taxon>
        <taxon>Oscillatoriaceae</taxon>
        <taxon>Phormidium</taxon>
    </lineage>
</organism>
<evidence type="ECO:0000256" key="1">
    <source>
        <dbReference type="SAM" id="Coils"/>
    </source>
</evidence>
<protein>
    <submittedName>
        <fullName evidence="3">Nuclear transport factor 2 family protein</fullName>
    </submittedName>
</protein>
<evidence type="ECO:0000313" key="4">
    <source>
        <dbReference type="Proteomes" id="UP000618445"/>
    </source>
</evidence>
<dbReference type="Pfam" id="PF14534">
    <property type="entry name" value="DUF4440"/>
    <property type="match status" value="1"/>
</dbReference>
<proteinExistence type="predicted"/>
<accession>A0ABR8CCI0</accession>
<keyword evidence="4" id="KW-1185">Reference proteome</keyword>
<dbReference type="SUPFAM" id="SSF54427">
    <property type="entry name" value="NTF2-like"/>
    <property type="match status" value="1"/>
</dbReference>
<dbReference type="InterPro" id="IPR032710">
    <property type="entry name" value="NTF2-like_dom_sf"/>
</dbReference>
<gene>
    <name evidence="3" type="ORF">H6G05_16790</name>
</gene>
<dbReference type="Proteomes" id="UP000618445">
    <property type="component" value="Unassembled WGS sequence"/>
</dbReference>
<evidence type="ECO:0000259" key="2">
    <source>
        <dbReference type="Pfam" id="PF14534"/>
    </source>
</evidence>
<evidence type="ECO:0000313" key="3">
    <source>
        <dbReference type="EMBL" id="MBD2318498.1"/>
    </source>
</evidence>
<feature type="coiled-coil region" evidence="1">
    <location>
        <begin position="1"/>
        <end position="35"/>
    </location>
</feature>
<comment type="caution">
    <text evidence="3">The sequence shown here is derived from an EMBL/GenBank/DDBJ whole genome shotgun (WGS) entry which is preliminary data.</text>
</comment>
<feature type="domain" description="DUF4440" evidence="2">
    <location>
        <begin position="15"/>
        <end position="121"/>
    </location>
</feature>
<dbReference type="RefSeq" id="WP_190579551.1">
    <property type="nucleotide sequence ID" value="NZ_CAWPQU010000024.1"/>
</dbReference>
<dbReference type="EMBL" id="JACJQY010000030">
    <property type="protein sequence ID" value="MBD2318498.1"/>
    <property type="molecule type" value="Genomic_DNA"/>
</dbReference>
<reference evidence="3 4" key="1">
    <citation type="journal article" date="2020" name="ISME J.">
        <title>Comparative genomics reveals insights into cyanobacterial evolution and habitat adaptation.</title>
        <authorList>
            <person name="Chen M.Y."/>
            <person name="Teng W.K."/>
            <person name="Zhao L."/>
            <person name="Hu C.X."/>
            <person name="Zhou Y.K."/>
            <person name="Han B.P."/>
            <person name="Song L.R."/>
            <person name="Shu W.S."/>
        </authorList>
    </citation>
    <scope>NUCLEOTIDE SEQUENCE [LARGE SCALE GENOMIC DNA]</scope>
    <source>
        <strain evidence="3 4">FACHB-1050</strain>
    </source>
</reference>
<sequence>MDQNKNMNMNMEEIIQELEERIRKAQLSNDVTTLNELISNELQFVFLDGSVATKSDDLEAHRNKLVIFHSITFTDQIIKTFENIATVTVKAEISATMNGQSFHGYYRYGRTWARLNDQWQLIAGGVVQLPESKSSN</sequence>
<dbReference type="Gene3D" id="3.10.450.50">
    <property type="match status" value="1"/>
</dbReference>
<dbReference type="InterPro" id="IPR027843">
    <property type="entry name" value="DUF4440"/>
</dbReference>
<keyword evidence="1" id="KW-0175">Coiled coil</keyword>